<dbReference type="SMART" id="SM00953">
    <property type="entry name" value="RES"/>
    <property type="match status" value="1"/>
</dbReference>
<dbReference type="EMBL" id="FOQT01000005">
    <property type="protein sequence ID" value="SFI47672.1"/>
    <property type="molecule type" value="Genomic_DNA"/>
</dbReference>
<dbReference type="InterPro" id="IPR014914">
    <property type="entry name" value="RES_dom"/>
</dbReference>
<organism evidence="2 3">
    <name type="scientific">Halpernia frigidisoli</name>
    <dbReference type="NCBI Taxonomy" id="1125876"/>
    <lineage>
        <taxon>Bacteria</taxon>
        <taxon>Pseudomonadati</taxon>
        <taxon>Bacteroidota</taxon>
        <taxon>Flavobacteriia</taxon>
        <taxon>Flavobacteriales</taxon>
        <taxon>Weeksellaceae</taxon>
        <taxon>Chryseobacterium group</taxon>
        <taxon>Halpernia</taxon>
    </lineage>
</organism>
<evidence type="ECO:0000259" key="1">
    <source>
        <dbReference type="SMART" id="SM00953"/>
    </source>
</evidence>
<accession>A0A1I3IIC6</accession>
<dbReference type="OrthoDB" id="9789501at2"/>
<protein>
    <submittedName>
        <fullName evidence="2">RES domain-containing protein</fullName>
    </submittedName>
</protein>
<dbReference type="Pfam" id="PF08808">
    <property type="entry name" value="RES"/>
    <property type="match status" value="1"/>
</dbReference>
<keyword evidence="3" id="KW-1185">Reference proteome</keyword>
<dbReference type="STRING" id="1125876.SAMN05443292_2625"/>
<dbReference type="AlphaFoldDB" id="A0A1I3IIC6"/>
<sequence>MLLYRIAHKKFTQNLSVSGFSGRWNSDGKMVLYTSENISLALLKNMIYRAGSGFNNDYKIMIIEVLSKKIEEVDIKKLPKSWRELDAYSELQEIGNVWYDLQKNLILKVPSSVLPENFNYILNTIHPDFKKVKLVDVLDYEPDERLENILKKYS</sequence>
<reference evidence="2 3" key="1">
    <citation type="submission" date="2016-10" db="EMBL/GenBank/DDBJ databases">
        <authorList>
            <person name="de Groot N.N."/>
        </authorList>
    </citation>
    <scope>NUCLEOTIDE SEQUENCE [LARGE SCALE GENOMIC DNA]</scope>
    <source>
        <strain evidence="2 3">DSM 26000</strain>
    </source>
</reference>
<proteinExistence type="predicted"/>
<name>A0A1I3IIC6_9FLAO</name>
<feature type="domain" description="RES" evidence="1">
    <location>
        <begin position="11"/>
        <end position="136"/>
    </location>
</feature>
<gene>
    <name evidence="2" type="ORF">SAMN05443292_2625</name>
</gene>
<dbReference type="RefSeq" id="WP_090081671.1">
    <property type="nucleotide sequence ID" value="NZ_FOQT01000005.1"/>
</dbReference>
<dbReference type="Proteomes" id="UP000198931">
    <property type="component" value="Unassembled WGS sequence"/>
</dbReference>
<evidence type="ECO:0000313" key="3">
    <source>
        <dbReference type="Proteomes" id="UP000198931"/>
    </source>
</evidence>
<evidence type="ECO:0000313" key="2">
    <source>
        <dbReference type="EMBL" id="SFI47672.1"/>
    </source>
</evidence>